<keyword evidence="1" id="KW-0175">Coiled coil</keyword>
<reference evidence="3 4" key="1">
    <citation type="submission" date="2017-03" db="EMBL/GenBank/DDBJ databases">
        <title>An alternative strategy for trypanosome survival in the mammalian bloodstream revealed through genome and transcriptome analysis of the ubiquitous bovine parasite Trypanosoma (Megatrypanum) theileri.</title>
        <authorList>
            <person name="Kelly S."/>
            <person name="Ivens A."/>
            <person name="Mott A."/>
            <person name="O'Neill E."/>
            <person name="Emms D."/>
            <person name="Macleod O."/>
            <person name="Voorheis P."/>
            <person name="Matthews J."/>
            <person name="Matthews K."/>
            <person name="Carrington M."/>
        </authorList>
    </citation>
    <scope>NUCLEOTIDE SEQUENCE [LARGE SCALE GENOMIC DNA]</scope>
    <source>
        <strain evidence="3">Edinburgh</strain>
    </source>
</reference>
<dbReference type="VEuPathDB" id="TriTrypDB:TM35_000152060"/>
<keyword evidence="4" id="KW-1185">Reference proteome</keyword>
<gene>
    <name evidence="3" type="ORF">TM35_000152060</name>
</gene>
<dbReference type="Proteomes" id="UP000192257">
    <property type="component" value="Unassembled WGS sequence"/>
</dbReference>
<feature type="non-terminal residue" evidence="3">
    <location>
        <position position="434"/>
    </location>
</feature>
<dbReference type="RefSeq" id="XP_028882841.1">
    <property type="nucleotide sequence ID" value="XM_029025858.1"/>
</dbReference>
<accession>A0A1X0NVQ8</accession>
<dbReference type="EMBL" id="NBCO01000015">
    <property type="protein sequence ID" value="ORC88775.1"/>
    <property type="molecule type" value="Genomic_DNA"/>
</dbReference>
<dbReference type="GeneID" id="39985638"/>
<comment type="caution">
    <text evidence="3">The sequence shown here is derived from an EMBL/GenBank/DDBJ whole genome shotgun (WGS) entry which is preliminary data.</text>
</comment>
<sequence length="434" mass="50745">MWRSLLQQQQQHHQHRLLLFQSTCSSSHSIYMRGTAVCWPLLCTVRGISEGWCYEHVDPTTGRTPLDELYEKQQERIQAVFENPLPPMPRDGNINPDFLVGFAHYQYRLRDQYRAVLARALNVPLSSLQLSVAWSGRFDVTRFNRVRKVCGVCITTNPTSSIPQGNETEREKKEKEKKEELQERIKRVVHAINERESETLLALHLVQASEAIPEVEFAAAERENVAAERIYKWMRESILKPHIVVVLYGPNNFNSNLNLNNNNNNLNKNKKMSEEMERQRRFIEEKWMKAFFHRRIIPRILSFADLTKLLHTAVEKGEVAGITIQKEVKEEKEKKEEKDKKTLERDEMRIEVPPLTDTAVWEKLLRKAVFRRHEDRAVFPVLYVHGECAGGAEEMRYLLQNTPALDALLLHPNDVAFKKKFMSRLRASHSRLRM</sequence>
<evidence type="ECO:0000313" key="4">
    <source>
        <dbReference type="Proteomes" id="UP000192257"/>
    </source>
</evidence>
<organism evidence="3 4">
    <name type="scientific">Trypanosoma theileri</name>
    <dbReference type="NCBI Taxonomy" id="67003"/>
    <lineage>
        <taxon>Eukaryota</taxon>
        <taxon>Discoba</taxon>
        <taxon>Euglenozoa</taxon>
        <taxon>Kinetoplastea</taxon>
        <taxon>Metakinetoplastina</taxon>
        <taxon>Trypanosomatida</taxon>
        <taxon>Trypanosomatidae</taxon>
        <taxon>Trypanosoma</taxon>
    </lineage>
</organism>
<feature type="coiled-coil region" evidence="1">
    <location>
        <begin position="256"/>
        <end position="286"/>
    </location>
</feature>
<evidence type="ECO:0000313" key="3">
    <source>
        <dbReference type="EMBL" id="ORC88775.1"/>
    </source>
</evidence>
<name>A0A1X0NVQ8_9TRYP</name>
<proteinExistence type="predicted"/>
<dbReference type="AlphaFoldDB" id="A0A1X0NVQ8"/>
<evidence type="ECO:0000256" key="1">
    <source>
        <dbReference type="SAM" id="Coils"/>
    </source>
</evidence>
<evidence type="ECO:0000256" key="2">
    <source>
        <dbReference type="SAM" id="MobiDB-lite"/>
    </source>
</evidence>
<feature type="region of interest" description="Disordered" evidence="2">
    <location>
        <begin position="158"/>
        <end position="179"/>
    </location>
</feature>
<feature type="compositionally biased region" description="Basic and acidic residues" evidence="2">
    <location>
        <begin position="167"/>
        <end position="179"/>
    </location>
</feature>
<dbReference type="OrthoDB" id="273523at2759"/>
<protein>
    <submittedName>
        <fullName evidence="3">Uncharacterized protein</fullName>
    </submittedName>
</protein>